<comment type="catalytic activity">
    <reaction evidence="14">
        <text>a 1-acyl-sn-glycero-3-phospho-(1D-myo-inositol) + (5Z,8Z,11Z,14Z)-eicosatetraenoyl-CoA = a 1-acyl-2-(5Z,8Z,11Z,14Z-eicosatetraenoyl)-sn-glycero-3-phospho-(1D-myo-inositol) + CoA</text>
        <dbReference type="Rhea" id="RHEA:37015"/>
        <dbReference type="ChEBI" id="CHEBI:57287"/>
        <dbReference type="ChEBI" id="CHEBI:57368"/>
        <dbReference type="ChEBI" id="CHEBI:64771"/>
        <dbReference type="ChEBI" id="CHEBI:75243"/>
    </reaction>
    <physiologicalReaction direction="left-to-right" evidence="14">
        <dbReference type="Rhea" id="RHEA:37016"/>
    </physiologicalReaction>
</comment>
<evidence type="ECO:0000256" key="13">
    <source>
        <dbReference type="ARBA" id="ARBA00041667"/>
    </source>
</evidence>
<keyword evidence="8" id="KW-0012">Acyltransferase</keyword>
<comment type="pathway">
    <text evidence="9">Phospholipid metabolism.</text>
</comment>
<accession>A0ABP0GV78</accession>
<dbReference type="InterPro" id="IPR004299">
    <property type="entry name" value="MBOAT_fam"/>
</dbReference>
<comment type="catalytic activity">
    <reaction evidence="10">
        <text>(5Z,8Z,11Z,14Z)-eicosatetraenoyl-CoA + 1-hexadecanoyl-sn-glycero-3-phosphocholine = 1-hexadecanoyl-2-(5Z,8Z,11Z,14Z-eicosatetraenoyl)-sn-glycero-3-phosphocholine + CoA</text>
        <dbReference type="Rhea" id="RHEA:35999"/>
        <dbReference type="ChEBI" id="CHEBI:57287"/>
        <dbReference type="ChEBI" id="CHEBI:57368"/>
        <dbReference type="ChEBI" id="CHEBI:72998"/>
        <dbReference type="ChEBI" id="CHEBI:73003"/>
    </reaction>
    <physiologicalReaction direction="left-to-right" evidence="10">
        <dbReference type="Rhea" id="RHEA:36000"/>
    </physiologicalReaction>
</comment>
<gene>
    <name evidence="18" type="ORF">CVLEPA_LOCUS28897</name>
</gene>
<comment type="subcellular location">
    <subcellularLocation>
        <location evidence="1">Endoplasmic reticulum membrane</location>
        <topology evidence="1">Multi-pass membrane protein</topology>
    </subcellularLocation>
</comment>
<comment type="catalytic activity">
    <reaction evidence="15">
        <text>1-octadecanoyl-sn-glycero-3-phospho-(1D-myo-inositol) + (5Z,8Z,11Z,14Z)-eicosatetraenoyl-CoA = 1-octadecanoyl-2-(5Z,8Z,11Z,14Z-eicosatetraenoyl)-sn-glycero-3-phospho-(1D-myo-inositol) + CoA</text>
        <dbReference type="Rhea" id="RHEA:36835"/>
        <dbReference type="ChEBI" id="CHEBI:57287"/>
        <dbReference type="ChEBI" id="CHEBI:57368"/>
        <dbReference type="ChEBI" id="CHEBI:74243"/>
        <dbReference type="ChEBI" id="CHEBI:133606"/>
    </reaction>
    <physiologicalReaction direction="left-to-right" evidence="15">
        <dbReference type="Rhea" id="RHEA:36836"/>
    </physiologicalReaction>
</comment>
<evidence type="ECO:0000256" key="3">
    <source>
        <dbReference type="ARBA" id="ARBA00010323"/>
    </source>
</evidence>
<comment type="similarity">
    <text evidence="3">Belongs to the membrane-bound acyltransferase family.</text>
</comment>
<evidence type="ECO:0000256" key="11">
    <source>
        <dbReference type="ARBA" id="ARBA00036730"/>
    </source>
</evidence>
<keyword evidence="7 17" id="KW-0472">Membrane</keyword>
<feature type="transmembrane region" description="Helical" evidence="17">
    <location>
        <begin position="36"/>
        <end position="54"/>
    </location>
</feature>
<feature type="transmembrane region" description="Helical" evidence="17">
    <location>
        <begin position="402"/>
        <end position="426"/>
    </location>
</feature>
<keyword evidence="19" id="KW-1185">Reference proteome</keyword>
<feature type="transmembrane region" description="Helical" evidence="17">
    <location>
        <begin position="369"/>
        <end position="390"/>
    </location>
</feature>
<evidence type="ECO:0000256" key="10">
    <source>
        <dbReference type="ARBA" id="ARBA00035964"/>
    </source>
</evidence>
<evidence type="ECO:0000256" key="6">
    <source>
        <dbReference type="ARBA" id="ARBA00022989"/>
    </source>
</evidence>
<evidence type="ECO:0000256" key="7">
    <source>
        <dbReference type="ARBA" id="ARBA00023136"/>
    </source>
</evidence>
<dbReference type="EMBL" id="CAWYQH010000152">
    <property type="protein sequence ID" value="CAK8695651.1"/>
    <property type="molecule type" value="Genomic_DNA"/>
</dbReference>
<name>A0ABP0GV78_CLALP</name>
<evidence type="ECO:0000256" key="9">
    <source>
        <dbReference type="ARBA" id="ARBA00025707"/>
    </source>
</evidence>
<sequence length="464" mass="53347">MATSNKDAQFLIAMSISFTLAVFLHRFGHPKYKKEILSLFGLLLVILFCGYGTIQLLMMTTVTTCMIKSRKCSPRLAFVYCLAHRVIYCSSKYYDHITLGNAMMLVATIKMITVAYEINEYQRHKKELSSDQEDECNGGSKTPWLGLNSEPTVLDVFCYMTCLWGIFTGPIFTYKTYDDSMREQVPAVPFKNTALENFKKLALIVGLLLIASRFISTSALREDSFYEALFPIRLFHSALIALLFQLRFVGAWIFMETVYVLAGFGVYPVSTDPRPGKGPTRALTEDDGISLLHPTEEEYTFRTVSNIKPLQVLSNVSFRESFRCWNCCVQWWLSHFVYSSNIFPKQSKLIRGQATLLVSAMWHGVLPGYYVAFLPIPLVIFAENLCFCSLQSRLTSERGEKIYNMIHWLFLKIFIFAMTFSNFILLDYDSILRFNKSMYYYLISFPLFCIILCKTVDFILPHSD</sequence>
<evidence type="ECO:0000256" key="15">
    <source>
        <dbReference type="ARBA" id="ARBA00049362"/>
    </source>
</evidence>
<evidence type="ECO:0000313" key="18">
    <source>
        <dbReference type="EMBL" id="CAK8695651.1"/>
    </source>
</evidence>
<evidence type="ECO:0000256" key="8">
    <source>
        <dbReference type="ARBA" id="ARBA00023315"/>
    </source>
</evidence>
<evidence type="ECO:0000256" key="1">
    <source>
        <dbReference type="ARBA" id="ARBA00004477"/>
    </source>
</evidence>
<keyword evidence="4" id="KW-0808">Transferase</keyword>
<dbReference type="Proteomes" id="UP001642483">
    <property type="component" value="Unassembled WGS sequence"/>
</dbReference>
<dbReference type="Pfam" id="PF03062">
    <property type="entry name" value="MBOAT"/>
    <property type="match status" value="1"/>
</dbReference>
<dbReference type="PANTHER" id="PTHR13906:SF16">
    <property type="entry name" value="LYSOPHOSPHOLIPID ACYLTRANSFERASE 7"/>
    <property type="match status" value="1"/>
</dbReference>
<evidence type="ECO:0000256" key="16">
    <source>
        <dbReference type="ARBA" id="ARBA00093678"/>
    </source>
</evidence>
<evidence type="ECO:0000256" key="14">
    <source>
        <dbReference type="ARBA" id="ARBA00049211"/>
    </source>
</evidence>
<dbReference type="InterPro" id="IPR049941">
    <property type="entry name" value="LPLAT_7/PORCN-like"/>
</dbReference>
<dbReference type="PANTHER" id="PTHR13906">
    <property type="entry name" value="PORCUPINE"/>
    <property type="match status" value="1"/>
</dbReference>
<evidence type="ECO:0000256" key="12">
    <source>
        <dbReference type="ARBA" id="ARBA00041626"/>
    </source>
</evidence>
<keyword evidence="5 17" id="KW-0812">Transmembrane</keyword>
<comment type="pathway">
    <text evidence="2">Lipid metabolism; phospholipid metabolism.</text>
</comment>
<evidence type="ECO:0000256" key="17">
    <source>
        <dbReference type="SAM" id="Phobius"/>
    </source>
</evidence>
<comment type="caution">
    <text evidence="18">The sequence shown here is derived from an EMBL/GenBank/DDBJ whole genome shotgun (WGS) entry which is preliminary data.</text>
</comment>
<feature type="transmembrane region" description="Helical" evidence="17">
    <location>
        <begin position="201"/>
        <end position="219"/>
    </location>
</feature>
<evidence type="ECO:0000256" key="2">
    <source>
        <dbReference type="ARBA" id="ARBA00005074"/>
    </source>
</evidence>
<evidence type="ECO:0000256" key="5">
    <source>
        <dbReference type="ARBA" id="ARBA00022692"/>
    </source>
</evidence>
<proteinExistence type="inferred from homology"/>
<comment type="catalytic activity">
    <reaction evidence="11">
        <text>a 1-acyl-sn-glycero-3-phospho-(1D-myo-inositol) + an acyl-CoA = a 1,2-diacyl-sn-glycero-3-phospho-(1D-myo-inositol) + CoA</text>
        <dbReference type="Rhea" id="RHEA:33195"/>
        <dbReference type="ChEBI" id="CHEBI:57287"/>
        <dbReference type="ChEBI" id="CHEBI:57880"/>
        <dbReference type="ChEBI" id="CHEBI:58342"/>
        <dbReference type="ChEBI" id="CHEBI:64771"/>
    </reaction>
    <physiologicalReaction direction="left-to-right" evidence="11">
        <dbReference type="Rhea" id="RHEA:33196"/>
    </physiologicalReaction>
</comment>
<protein>
    <recommendedName>
        <fullName evidence="13">Leukocyte receptor cluster member 4</fullName>
    </recommendedName>
    <alternativeName>
        <fullName evidence="16">Lysophospholipid acyltransferase 7</fullName>
    </alternativeName>
    <alternativeName>
        <fullName evidence="12">Membrane-bound O-acyltransferase domain-containing protein 7</fullName>
    </alternativeName>
</protein>
<keyword evidence="6 17" id="KW-1133">Transmembrane helix</keyword>
<feature type="transmembrane region" description="Helical" evidence="17">
    <location>
        <begin position="6"/>
        <end position="24"/>
    </location>
</feature>
<evidence type="ECO:0000256" key="4">
    <source>
        <dbReference type="ARBA" id="ARBA00022679"/>
    </source>
</evidence>
<evidence type="ECO:0000313" key="19">
    <source>
        <dbReference type="Proteomes" id="UP001642483"/>
    </source>
</evidence>
<reference evidence="18 19" key="1">
    <citation type="submission" date="2024-02" db="EMBL/GenBank/DDBJ databases">
        <authorList>
            <person name="Daric V."/>
            <person name="Darras S."/>
        </authorList>
    </citation>
    <scope>NUCLEOTIDE SEQUENCE [LARGE SCALE GENOMIC DNA]</scope>
</reference>
<feature type="transmembrane region" description="Helical" evidence="17">
    <location>
        <begin position="251"/>
        <end position="270"/>
    </location>
</feature>
<organism evidence="18 19">
    <name type="scientific">Clavelina lepadiformis</name>
    <name type="common">Light-bulb sea squirt</name>
    <name type="synonym">Ascidia lepadiformis</name>
    <dbReference type="NCBI Taxonomy" id="159417"/>
    <lineage>
        <taxon>Eukaryota</taxon>
        <taxon>Metazoa</taxon>
        <taxon>Chordata</taxon>
        <taxon>Tunicata</taxon>
        <taxon>Ascidiacea</taxon>
        <taxon>Aplousobranchia</taxon>
        <taxon>Clavelinidae</taxon>
        <taxon>Clavelina</taxon>
    </lineage>
</organism>
<feature type="transmembrane region" description="Helical" evidence="17">
    <location>
        <begin position="438"/>
        <end position="460"/>
    </location>
</feature>